<sequence>MKFTHVEWTRQDRISRPRPPPSLHDTTIPPRQTVTETRSTPQSERGGSRLRTMTMMLRW</sequence>
<evidence type="ECO:0000256" key="1">
    <source>
        <dbReference type="SAM" id="MobiDB-lite"/>
    </source>
</evidence>
<feature type="region of interest" description="Disordered" evidence="1">
    <location>
        <begin position="1"/>
        <end position="59"/>
    </location>
</feature>
<evidence type="ECO:0000313" key="2">
    <source>
        <dbReference type="EMBL" id="PSR94147.1"/>
    </source>
</evidence>
<evidence type="ECO:0000313" key="3">
    <source>
        <dbReference type="Proteomes" id="UP000241462"/>
    </source>
</evidence>
<gene>
    <name evidence="2" type="ORF">BD289DRAFT_427917</name>
</gene>
<reference evidence="2 3" key="1">
    <citation type="journal article" date="2018" name="Mycol. Prog.">
        <title>Coniella lustricola, a new species from submerged detritus.</title>
        <authorList>
            <person name="Raudabaugh D.B."/>
            <person name="Iturriaga T."/>
            <person name="Carver A."/>
            <person name="Mondo S."/>
            <person name="Pangilinan J."/>
            <person name="Lipzen A."/>
            <person name="He G."/>
            <person name="Amirebrahimi M."/>
            <person name="Grigoriev I.V."/>
            <person name="Miller A.N."/>
        </authorList>
    </citation>
    <scope>NUCLEOTIDE SEQUENCE [LARGE SCALE GENOMIC DNA]</scope>
    <source>
        <strain evidence="2 3">B22-T-1</strain>
    </source>
</reference>
<feature type="compositionally biased region" description="Polar residues" evidence="1">
    <location>
        <begin position="29"/>
        <end position="45"/>
    </location>
</feature>
<name>A0A2T3AEI8_9PEZI</name>
<dbReference type="Proteomes" id="UP000241462">
    <property type="component" value="Unassembled WGS sequence"/>
</dbReference>
<proteinExistence type="predicted"/>
<dbReference type="EMBL" id="KZ678401">
    <property type="protein sequence ID" value="PSR94147.1"/>
    <property type="molecule type" value="Genomic_DNA"/>
</dbReference>
<organism evidence="2 3">
    <name type="scientific">Coniella lustricola</name>
    <dbReference type="NCBI Taxonomy" id="2025994"/>
    <lineage>
        <taxon>Eukaryota</taxon>
        <taxon>Fungi</taxon>
        <taxon>Dikarya</taxon>
        <taxon>Ascomycota</taxon>
        <taxon>Pezizomycotina</taxon>
        <taxon>Sordariomycetes</taxon>
        <taxon>Sordariomycetidae</taxon>
        <taxon>Diaporthales</taxon>
        <taxon>Schizoparmaceae</taxon>
        <taxon>Coniella</taxon>
    </lineage>
</organism>
<protein>
    <submittedName>
        <fullName evidence="2">Uncharacterized protein</fullName>
    </submittedName>
</protein>
<keyword evidence="3" id="KW-1185">Reference proteome</keyword>
<accession>A0A2T3AEI8</accession>
<feature type="compositionally biased region" description="Basic and acidic residues" evidence="1">
    <location>
        <begin position="1"/>
        <end position="15"/>
    </location>
</feature>
<dbReference type="AlphaFoldDB" id="A0A2T3AEI8"/>
<dbReference type="InParanoid" id="A0A2T3AEI8"/>